<gene>
    <name evidence="3" type="ORF">SAMN05216192_11199</name>
</gene>
<protein>
    <submittedName>
        <fullName evidence="3">S-layer homology domain-containing protein</fullName>
    </submittedName>
</protein>
<dbReference type="InterPro" id="IPR001119">
    <property type="entry name" value="SLH_dom"/>
</dbReference>
<dbReference type="PROSITE" id="PS51272">
    <property type="entry name" value="SLH"/>
    <property type="match status" value="3"/>
</dbReference>
<evidence type="ECO:0000259" key="2">
    <source>
        <dbReference type="PROSITE" id="PS51272"/>
    </source>
</evidence>
<reference evidence="4" key="1">
    <citation type="submission" date="2016-10" db="EMBL/GenBank/DDBJ databases">
        <authorList>
            <person name="Varghese N."/>
            <person name="Submissions S."/>
        </authorList>
    </citation>
    <scope>NUCLEOTIDE SEQUENCE [LARGE SCALE GENOMIC DNA]</scope>
    <source>
        <strain evidence="4">CGMCC 1.11012</strain>
    </source>
</reference>
<proteinExistence type="predicted"/>
<feature type="domain" description="SLH" evidence="2">
    <location>
        <begin position="431"/>
        <end position="489"/>
    </location>
</feature>
<dbReference type="InterPro" id="IPR002102">
    <property type="entry name" value="Cohesin_dom"/>
</dbReference>
<dbReference type="GO" id="GO:0000272">
    <property type="term" value="P:polysaccharide catabolic process"/>
    <property type="evidence" value="ECO:0007669"/>
    <property type="project" value="InterPro"/>
</dbReference>
<evidence type="ECO:0000256" key="1">
    <source>
        <dbReference type="SAM" id="MobiDB-lite"/>
    </source>
</evidence>
<dbReference type="Gene3D" id="2.60.40.680">
    <property type="match status" value="1"/>
</dbReference>
<feature type="domain" description="SLH" evidence="2">
    <location>
        <begin position="367"/>
        <end position="430"/>
    </location>
</feature>
<name>A0A1G8QQ77_9BACL</name>
<feature type="domain" description="SLH" evidence="2">
    <location>
        <begin position="491"/>
        <end position="547"/>
    </location>
</feature>
<organism evidence="3 4">
    <name type="scientific">Paenibacillus typhae</name>
    <dbReference type="NCBI Taxonomy" id="1174501"/>
    <lineage>
        <taxon>Bacteria</taxon>
        <taxon>Bacillati</taxon>
        <taxon>Bacillota</taxon>
        <taxon>Bacilli</taxon>
        <taxon>Bacillales</taxon>
        <taxon>Paenibacillaceae</taxon>
        <taxon>Paenibacillus</taxon>
    </lineage>
</organism>
<dbReference type="RefSeq" id="WP_090714482.1">
    <property type="nucleotide sequence ID" value="NZ_CBCSKY010000009.1"/>
</dbReference>
<dbReference type="OrthoDB" id="504962at2"/>
<dbReference type="InterPro" id="IPR051465">
    <property type="entry name" value="Cell_Envelope_Struct_Comp"/>
</dbReference>
<dbReference type="InterPro" id="IPR008965">
    <property type="entry name" value="CBM2/CBM3_carb-bd_dom_sf"/>
</dbReference>
<dbReference type="Pfam" id="PF00963">
    <property type="entry name" value="Cohesin"/>
    <property type="match status" value="1"/>
</dbReference>
<dbReference type="Proteomes" id="UP000199050">
    <property type="component" value="Unassembled WGS sequence"/>
</dbReference>
<dbReference type="GO" id="GO:0030246">
    <property type="term" value="F:carbohydrate binding"/>
    <property type="evidence" value="ECO:0007669"/>
    <property type="project" value="InterPro"/>
</dbReference>
<feature type="region of interest" description="Disordered" evidence="1">
    <location>
        <begin position="157"/>
        <end position="181"/>
    </location>
</feature>
<evidence type="ECO:0000313" key="3">
    <source>
        <dbReference type="EMBL" id="SDJ06882.1"/>
    </source>
</evidence>
<keyword evidence="4" id="KW-1185">Reference proteome</keyword>
<accession>A0A1G8QQ77</accession>
<dbReference type="PANTHER" id="PTHR43308">
    <property type="entry name" value="OUTER MEMBRANE PROTEIN ALPHA-RELATED"/>
    <property type="match status" value="1"/>
</dbReference>
<dbReference type="AlphaFoldDB" id="A0A1G8QQ77"/>
<dbReference type="CDD" id="cd08547">
    <property type="entry name" value="Type_II_cohesin"/>
    <property type="match status" value="1"/>
</dbReference>
<evidence type="ECO:0000313" key="4">
    <source>
        <dbReference type="Proteomes" id="UP000199050"/>
    </source>
</evidence>
<dbReference type="EMBL" id="FNDX01000011">
    <property type="protein sequence ID" value="SDJ06882.1"/>
    <property type="molecule type" value="Genomic_DNA"/>
</dbReference>
<dbReference type="Pfam" id="PF00395">
    <property type="entry name" value="SLH"/>
    <property type="match status" value="3"/>
</dbReference>
<sequence>MRQRFLIPLQLLAVMAILIFPGTVLGAGSPAFSLSLNNAGPAVDGTVQVTVSGSNLSDVYGYELNLEFDPAKMEYVTYKDDSSGWTSVPMADDGKVTLVHTLTGENPGKNGDLTLAVITFKAKASGEAVFTLGKVKLVDSTLKSSVVTPAKTATAFVASGSSGNNDGGGGSTGTSSTANPEETLTATIDKVTKDSAGNWSIIVSNKVTAIILPTQLEGLLQTPSITIGNEQVTLVIPAEVLKQIRNQASAEQWTKGQIIIHMNPVSAVQAAQLIEQGKDVLGASVSQASEMYDFALSFSAGTETMIIDHFAEPVTVMFSVPDAADPELISVFHMTGNGMFELIRGTYSNKKISGSLQHFSLYGVLEVRKQFTDVPATHWAYETITKLAAKQIVNGTSPTAFAPAQSVTRAEFTALLVRALGLTAGGTASFQDVAAEDWFYPEVAAAAEAGIVQGKNNNVFEPDSLITREEMVVMMMRAYSLKSGGVSTVLSGSFSDESEIALWALEYVTKAKGLNLVQGRSAGMFEPKGIASRAEAAQLIYNLLKQL</sequence>
<dbReference type="STRING" id="1174501.SAMN05216192_11199"/>
<dbReference type="SUPFAM" id="SSF49384">
    <property type="entry name" value="Carbohydrate-binding domain"/>
    <property type="match status" value="1"/>
</dbReference>